<gene>
    <name evidence="3" type="ORF">P691DRAFT_808695</name>
</gene>
<organism evidence="3 4">
    <name type="scientific">Macrolepiota fuliginosa MF-IS2</name>
    <dbReference type="NCBI Taxonomy" id="1400762"/>
    <lineage>
        <taxon>Eukaryota</taxon>
        <taxon>Fungi</taxon>
        <taxon>Dikarya</taxon>
        <taxon>Basidiomycota</taxon>
        <taxon>Agaricomycotina</taxon>
        <taxon>Agaricomycetes</taxon>
        <taxon>Agaricomycetidae</taxon>
        <taxon>Agaricales</taxon>
        <taxon>Agaricineae</taxon>
        <taxon>Agaricaceae</taxon>
        <taxon>Macrolepiota</taxon>
    </lineage>
</organism>
<feature type="transmembrane region" description="Helical" evidence="1">
    <location>
        <begin position="149"/>
        <end position="167"/>
    </location>
</feature>
<dbReference type="PANTHER" id="PTHR40465:SF1">
    <property type="entry name" value="DUF6534 DOMAIN-CONTAINING PROTEIN"/>
    <property type="match status" value="1"/>
</dbReference>
<dbReference type="AlphaFoldDB" id="A0A9P6BZP7"/>
<evidence type="ECO:0000259" key="2">
    <source>
        <dbReference type="Pfam" id="PF20152"/>
    </source>
</evidence>
<dbReference type="OrthoDB" id="2536347at2759"/>
<evidence type="ECO:0000256" key="1">
    <source>
        <dbReference type="SAM" id="Phobius"/>
    </source>
</evidence>
<dbReference type="Proteomes" id="UP000807342">
    <property type="component" value="Unassembled WGS sequence"/>
</dbReference>
<keyword evidence="1" id="KW-0812">Transmembrane</keyword>
<comment type="caution">
    <text evidence="3">The sequence shown here is derived from an EMBL/GenBank/DDBJ whole genome shotgun (WGS) entry which is preliminary data.</text>
</comment>
<feature type="domain" description="DUF6534" evidence="2">
    <location>
        <begin position="115"/>
        <end position="203"/>
    </location>
</feature>
<proteinExistence type="predicted"/>
<feature type="transmembrane region" description="Helical" evidence="1">
    <location>
        <begin position="106"/>
        <end position="128"/>
    </location>
</feature>
<reference evidence="3" key="1">
    <citation type="submission" date="2020-11" db="EMBL/GenBank/DDBJ databases">
        <authorList>
            <consortium name="DOE Joint Genome Institute"/>
            <person name="Ahrendt S."/>
            <person name="Riley R."/>
            <person name="Andreopoulos W."/>
            <person name="Labutti K."/>
            <person name="Pangilinan J."/>
            <person name="Ruiz-Duenas F.J."/>
            <person name="Barrasa J.M."/>
            <person name="Sanchez-Garcia M."/>
            <person name="Camarero S."/>
            <person name="Miyauchi S."/>
            <person name="Serrano A."/>
            <person name="Linde D."/>
            <person name="Babiker R."/>
            <person name="Drula E."/>
            <person name="Ayuso-Fernandez I."/>
            <person name="Pacheco R."/>
            <person name="Padilla G."/>
            <person name="Ferreira P."/>
            <person name="Barriuso J."/>
            <person name="Kellner H."/>
            <person name="Castanera R."/>
            <person name="Alfaro M."/>
            <person name="Ramirez L."/>
            <person name="Pisabarro A.G."/>
            <person name="Kuo A."/>
            <person name="Tritt A."/>
            <person name="Lipzen A."/>
            <person name="He G."/>
            <person name="Yan M."/>
            <person name="Ng V."/>
            <person name="Cullen D."/>
            <person name="Martin F."/>
            <person name="Rosso M.-N."/>
            <person name="Henrissat B."/>
            <person name="Hibbett D."/>
            <person name="Martinez A.T."/>
            <person name="Grigoriev I.V."/>
        </authorList>
    </citation>
    <scope>NUCLEOTIDE SEQUENCE</scope>
    <source>
        <strain evidence="3">MF-IS2</strain>
    </source>
</reference>
<evidence type="ECO:0000313" key="3">
    <source>
        <dbReference type="EMBL" id="KAF9443633.1"/>
    </source>
</evidence>
<dbReference type="Pfam" id="PF20152">
    <property type="entry name" value="DUF6534"/>
    <property type="match status" value="1"/>
</dbReference>
<protein>
    <recommendedName>
        <fullName evidence="2">DUF6534 domain-containing protein</fullName>
    </recommendedName>
</protein>
<feature type="transmembrane region" description="Helical" evidence="1">
    <location>
        <begin position="179"/>
        <end position="199"/>
    </location>
</feature>
<keyword evidence="1" id="KW-0472">Membrane</keyword>
<evidence type="ECO:0000313" key="4">
    <source>
        <dbReference type="Proteomes" id="UP000807342"/>
    </source>
</evidence>
<keyword evidence="4" id="KW-1185">Reference proteome</keyword>
<dbReference type="EMBL" id="MU151452">
    <property type="protein sequence ID" value="KAF9443633.1"/>
    <property type="molecule type" value="Genomic_DNA"/>
</dbReference>
<feature type="transmembrane region" description="Helical" evidence="1">
    <location>
        <begin position="32"/>
        <end position="52"/>
    </location>
</feature>
<sequence length="239" mass="26727">MQTAFALRDFYTLFCTSFGNLSWNINPRRFGFMWFTIPVSDTLVAVIVQLFYAYRIWTISRQKIITVVVSVSAITQFVCGIITAATDYNQVRDDAVASFAVSLVDIIAWGTVGGLCDVLIAIYMFYFLSKQLSRVPRRTQVPLTRIKRLLLETGILTAAMATGYTALSVLENLRSNWNWFVIPGLSLSKLYSNSMLVLMNNRATITGGRNAPQSDLDVVSFHCSERPDTTGENEGLVMS</sequence>
<keyword evidence="1" id="KW-1133">Transmembrane helix</keyword>
<dbReference type="InterPro" id="IPR045339">
    <property type="entry name" value="DUF6534"/>
</dbReference>
<feature type="transmembrane region" description="Helical" evidence="1">
    <location>
        <begin position="64"/>
        <end position="86"/>
    </location>
</feature>
<dbReference type="PANTHER" id="PTHR40465">
    <property type="entry name" value="CHROMOSOME 1, WHOLE GENOME SHOTGUN SEQUENCE"/>
    <property type="match status" value="1"/>
</dbReference>
<name>A0A9P6BZP7_9AGAR</name>
<accession>A0A9P6BZP7</accession>